<evidence type="ECO:0000313" key="2">
    <source>
        <dbReference type="EMBL" id="KAK6544010.1"/>
    </source>
</evidence>
<organism evidence="2 3">
    <name type="scientific">Orbilia ellipsospora</name>
    <dbReference type="NCBI Taxonomy" id="2528407"/>
    <lineage>
        <taxon>Eukaryota</taxon>
        <taxon>Fungi</taxon>
        <taxon>Dikarya</taxon>
        <taxon>Ascomycota</taxon>
        <taxon>Pezizomycotina</taxon>
        <taxon>Orbiliomycetes</taxon>
        <taxon>Orbiliales</taxon>
        <taxon>Orbiliaceae</taxon>
        <taxon>Orbilia</taxon>
    </lineage>
</organism>
<gene>
    <name evidence="2" type="ORF">TWF694_000724</name>
</gene>
<feature type="chain" id="PRO_5043519234" description="Apple domain-containing protein" evidence="1">
    <location>
        <begin position="22"/>
        <end position="317"/>
    </location>
</feature>
<evidence type="ECO:0000313" key="3">
    <source>
        <dbReference type="Proteomes" id="UP001365542"/>
    </source>
</evidence>
<evidence type="ECO:0000256" key="1">
    <source>
        <dbReference type="SAM" id="SignalP"/>
    </source>
</evidence>
<dbReference type="Proteomes" id="UP001365542">
    <property type="component" value="Unassembled WGS sequence"/>
</dbReference>
<sequence length="317" mass="34363">MRPTVLSALLLFASNLTISNASKLETRNQKPKCDEQCAKSIILKQKRPQSYCSSYLRAHGYISTHTKIITRTVTATKSCSTEYEQVITRTGTETYIDASVTITLLPPTYTQYLSTVIVPTGSTRLIDRREIHDRAPAPAQNDCCGKLSECSAKTIAAACAKITPIHTPTVTKTITRTKPCTVTSTITYSLISEVYITSGTLTNFPGAPVTKTVDEVLTTMVPPECAGPFYLPPDDIDGIPVFFPEYPNLPQTSLECCTYCFNRPGCAASAFIAEVFTCEVLMVNSTQPGPSDICPLGVQNIHFVEGDGVVLPGPCGR</sequence>
<accession>A0AAV9XPI0</accession>
<dbReference type="AlphaFoldDB" id="A0AAV9XPI0"/>
<protein>
    <recommendedName>
        <fullName evidence="4">Apple domain-containing protein</fullName>
    </recommendedName>
</protein>
<dbReference type="EMBL" id="JAVHJO010000001">
    <property type="protein sequence ID" value="KAK6544010.1"/>
    <property type="molecule type" value="Genomic_DNA"/>
</dbReference>
<keyword evidence="1" id="KW-0732">Signal</keyword>
<keyword evidence="3" id="KW-1185">Reference proteome</keyword>
<feature type="signal peptide" evidence="1">
    <location>
        <begin position="1"/>
        <end position="21"/>
    </location>
</feature>
<comment type="caution">
    <text evidence="2">The sequence shown here is derived from an EMBL/GenBank/DDBJ whole genome shotgun (WGS) entry which is preliminary data.</text>
</comment>
<name>A0AAV9XPI0_9PEZI</name>
<proteinExistence type="predicted"/>
<reference evidence="2 3" key="1">
    <citation type="submission" date="2019-10" db="EMBL/GenBank/DDBJ databases">
        <authorList>
            <person name="Palmer J.M."/>
        </authorList>
    </citation>
    <scope>NUCLEOTIDE SEQUENCE [LARGE SCALE GENOMIC DNA]</scope>
    <source>
        <strain evidence="2 3">TWF694</strain>
    </source>
</reference>
<evidence type="ECO:0008006" key="4">
    <source>
        <dbReference type="Google" id="ProtNLM"/>
    </source>
</evidence>